<feature type="compositionally biased region" description="Polar residues" evidence="1">
    <location>
        <begin position="578"/>
        <end position="609"/>
    </location>
</feature>
<feature type="compositionally biased region" description="Basic and acidic residues" evidence="1">
    <location>
        <begin position="403"/>
        <end position="412"/>
    </location>
</feature>
<keyword evidence="3" id="KW-1185">Reference proteome</keyword>
<reference evidence="2" key="1">
    <citation type="submission" date="2023-06" db="EMBL/GenBank/DDBJ databases">
        <title>Genome-scale phylogeny and comparative genomics of the fungal order Sordariales.</title>
        <authorList>
            <consortium name="Lawrence Berkeley National Laboratory"/>
            <person name="Hensen N."/>
            <person name="Bonometti L."/>
            <person name="Westerberg I."/>
            <person name="Brannstrom I.O."/>
            <person name="Guillou S."/>
            <person name="Cros-Aarteil S."/>
            <person name="Calhoun S."/>
            <person name="Haridas S."/>
            <person name="Kuo A."/>
            <person name="Mondo S."/>
            <person name="Pangilinan J."/>
            <person name="Riley R."/>
            <person name="Labutti K."/>
            <person name="Andreopoulos B."/>
            <person name="Lipzen A."/>
            <person name="Chen C."/>
            <person name="Yanf M."/>
            <person name="Daum C."/>
            <person name="Ng V."/>
            <person name="Clum A."/>
            <person name="Steindorff A."/>
            <person name="Ohm R."/>
            <person name="Martin F."/>
            <person name="Silar P."/>
            <person name="Natvig D."/>
            <person name="Lalanne C."/>
            <person name="Gautier V."/>
            <person name="Ament-Velasquez S.L."/>
            <person name="Kruys A."/>
            <person name="Hutchinson M.I."/>
            <person name="Powell A.J."/>
            <person name="Barry K."/>
            <person name="Miller A.N."/>
            <person name="Grigoriev I.V."/>
            <person name="Debuchy R."/>
            <person name="Gladieux P."/>
            <person name="Thoren M.H."/>
            <person name="Johannesson H."/>
        </authorList>
    </citation>
    <scope>NUCLEOTIDE SEQUENCE</scope>
    <source>
        <strain evidence="2">SMH2532-1</strain>
    </source>
</reference>
<feature type="compositionally biased region" description="Polar residues" evidence="1">
    <location>
        <begin position="529"/>
        <end position="545"/>
    </location>
</feature>
<feature type="compositionally biased region" description="Polar residues" evidence="1">
    <location>
        <begin position="623"/>
        <end position="637"/>
    </location>
</feature>
<feature type="compositionally biased region" description="Basic and acidic residues" evidence="1">
    <location>
        <begin position="448"/>
        <end position="459"/>
    </location>
</feature>
<proteinExistence type="predicted"/>
<feature type="region of interest" description="Disordered" evidence="1">
    <location>
        <begin position="129"/>
        <end position="182"/>
    </location>
</feature>
<feature type="compositionally biased region" description="Polar residues" evidence="1">
    <location>
        <begin position="278"/>
        <end position="287"/>
    </location>
</feature>
<protein>
    <submittedName>
        <fullName evidence="2">Uncharacterized protein</fullName>
    </submittedName>
</protein>
<accession>A0AA39Y3V8</accession>
<feature type="compositionally biased region" description="Pro residues" evidence="1">
    <location>
        <begin position="131"/>
        <end position="148"/>
    </location>
</feature>
<feature type="compositionally biased region" description="Basic and acidic residues" evidence="1">
    <location>
        <begin position="513"/>
        <end position="528"/>
    </location>
</feature>
<comment type="caution">
    <text evidence="2">The sequence shown here is derived from an EMBL/GenBank/DDBJ whole genome shotgun (WGS) entry which is preliminary data.</text>
</comment>
<dbReference type="EMBL" id="JAULSV010000004">
    <property type="protein sequence ID" value="KAK0645554.1"/>
    <property type="molecule type" value="Genomic_DNA"/>
</dbReference>
<feature type="compositionally biased region" description="Basic and acidic residues" evidence="1">
    <location>
        <begin position="299"/>
        <end position="309"/>
    </location>
</feature>
<sequence length="656" mass="72251">MVPDTGYSYSQSCDVFLRLFRLDSFGKVSTHELEALIRQKVPAGVRGEKRLCAHTENLCETMAGGGEDDIPSMVCRMEGWRDDLVAYGYKVTSMARVFQARHWELALENPEKGPSLDCARRAMERALGVAIPPPPPPPPPPPSPPRPRPVIIVISDDEESEPWPVPGVGTKAGPEPASNCREGSRLEVGRLGEPCERHEAPASPGHLIQSRPTPQRVGSGIVPTKIYSPFSVPKFLGTPEEVAPRPRLAPSVPIPPSVSRTSENQPTKKSPDQLRTKVGTSKSQAYSPFSVGKIWGVKMENEEPKEASTRARTAPSASLAGENQTTEASRGRSQPDVAHRGRTASPRGQGHGYRSRSPLQDRGNKPKVESRRNKAGNQVPVQYPRELNYDDEDDEGDQSAPTPRREATERQRPTNILFSSKRQDEGRLSYHDVDNDEDDDLAIAEPTPDTKHLHSRGESESPVFIRSQKATGQRSHGRNKVEMKGPRSEPKSDKTSPLITMSISGEIAIGLPDHSRQTENFHQKENLRQAEQSRQTAKSSASKSGPTAKVTRPQQQNFADPFIFGKATNKKGKKSRQVEQTLQTEQPLTRTFGPATNQMSFAMPPQQSEDPFANNAITVGHPQHQSFTGPATYSSATLHPDRQKRIESNSTPEKPQ</sequence>
<dbReference type="Proteomes" id="UP001174936">
    <property type="component" value="Unassembled WGS sequence"/>
</dbReference>
<evidence type="ECO:0000313" key="3">
    <source>
        <dbReference type="Proteomes" id="UP001174936"/>
    </source>
</evidence>
<gene>
    <name evidence="2" type="ORF">B0T16DRAFT_141945</name>
</gene>
<feature type="compositionally biased region" description="Polar residues" evidence="1">
    <location>
        <begin position="321"/>
        <end position="332"/>
    </location>
</feature>
<name>A0AA39Y3V8_9PEZI</name>
<feature type="compositionally biased region" description="Low complexity" evidence="1">
    <location>
        <begin position="310"/>
        <end position="320"/>
    </location>
</feature>
<evidence type="ECO:0000313" key="2">
    <source>
        <dbReference type="EMBL" id="KAK0645554.1"/>
    </source>
</evidence>
<feature type="region of interest" description="Disordered" evidence="1">
    <location>
        <begin position="198"/>
        <end position="220"/>
    </location>
</feature>
<evidence type="ECO:0000256" key="1">
    <source>
        <dbReference type="SAM" id="MobiDB-lite"/>
    </source>
</evidence>
<dbReference type="AlphaFoldDB" id="A0AA39Y3V8"/>
<feature type="compositionally biased region" description="Basic and acidic residues" evidence="1">
    <location>
        <begin position="362"/>
        <end position="372"/>
    </location>
</feature>
<feature type="compositionally biased region" description="Polar residues" evidence="1">
    <location>
        <begin position="258"/>
        <end position="268"/>
    </location>
</feature>
<organism evidence="2 3">
    <name type="scientific">Cercophora newfieldiana</name>
    <dbReference type="NCBI Taxonomy" id="92897"/>
    <lineage>
        <taxon>Eukaryota</taxon>
        <taxon>Fungi</taxon>
        <taxon>Dikarya</taxon>
        <taxon>Ascomycota</taxon>
        <taxon>Pezizomycotina</taxon>
        <taxon>Sordariomycetes</taxon>
        <taxon>Sordariomycetidae</taxon>
        <taxon>Sordariales</taxon>
        <taxon>Lasiosphaeriaceae</taxon>
        <taxon>Cercophora</taxon>
    </lineage>
</organism>
<feature type="region of interest" description="Disordered" evidence="1">
    <location>
        <begin position="233"/>
        <end position="656"/>
    </location>
</feature>
<feature type="compositionally biased region" description="Basic and acidic residues" evidence="1">
    <location>
        <begin position="421"/>
        <end position="433"/>
    </location>
</feature>
<feature type="compositionally biased region" description="Basic and acidic residues" evidence="1">
    <location>
        <begin position="479"/>
        <end position="494"/>
    </location>
</feature>